<dbReference type="EMBL" id="RHFK02000018">
    <property type="protein sequence ID" value="TWW60993.1"/>
    <property type="molecule type" value="Genomic_DNA"/>
</dbReference>
<dbReference type="GO" id="GO:0003682">
    <property type="term" value="F:chromatin binding"/>
    <property type="evidence" value="ECO:0007669"/>
    <property type="project" value="TreeGrafter"/>
</dbReference>
<comment type="caution">
    <text evidence="4">The sequence shown here is derived from an EMBL/GenBank/DDBJ whole genome shotgun (WGS) entry which is preliminary data.</text>
</comment>
<dbReference type="InterPro" id="IPR053078">
    <property type="entry name" value="TTF1-like"/>
</dbReference>
<evidence type="ECO:0000259" key="3">
    <source>
        <dbReference type="PROSITE" id="PS51294"/>
    </source>
</evidence>
<dbReference type="PANTHER" id="PTHR46760">
    <property type="entry name" value="TRANSCRIPTION TERMINATION FACTOR 1"/>
    <property type="match status" value="1"/>
</dbReference>
<dbReference type="GO" id="GO:0005730">
    <property type="term" value="C:nucleolus"/>
    <property type="evidence" value="ECO:0007669"/>
    <property type="project" value="TreeGrafter"/>
</dbReference>
<keyword evidence="5" id="KW-1185">Reference proteome</keyword>
<dbReference type="InterPro" id="IPR017930">
    <property type="entry name" value="Myb_dom"/>
</dbReference>
<proteinExistence type="predicted"/>
<sequence>MMTPPPDFSAASTQKKKKRKMSESQTRSFPYVYIDTPEQEEKNRKIFTTPAEKKRITREEETEKEQQSAGATREIGKAIKGKLDKKAENITMKKKKKNRRESGDKHDVQKIKKRGEKKQRDSDTCEGKKKRKMDKIYLKQLEGKSMSQVGVMKEDKKDDCLIDMTSENHEGLETGDHRHLLIDELQEFIPDVRKRSADNINKLIRYDLQRFRNFKQQGVSLRWGRCSQEENLRIKQNVLDFLSLTGISSAKQLLFPHRFKEQEEEIKRLKIQHHFLTRIAEGVPRTCQQVYTRAVKMFDKRNHKGRFSEEELHSLVKLQNLYGNNWRIISKKMGRSVYSLQKRFSHISLNRGSWSPEETSKLMQALKAHLESRVQQSPAGSVLSRDQLCNNLPWNKISFQVGTRSWSQCRLKWSVHLLIDEPTLVGGVFRPRPAPYLCFRMYNMNVEDLADISWEDITEFIGNTTSVCVQKVFHRLKVSKVPNWTRLSYGEIIDFLQLQIIPCLKDKLRMLSSEEVQQETQQELHQGSMYLFSNIFSENEEDFTELDNSK</sequence>
<evidence type="ECO:0000259" key="2">
    <source>
        <dbReference type="PROSITE" id="PS50090"/>
    </source>
</evidence>
<dbReference type="InterPro" id="IPR001005">
    <property type="entry name" value="SANT/Myb"/>
</dbReference>
<dbReference type="SUPFAM" id="SSF46689">
    <property type="entry name" value="Homeodomain-like"/>
    <property type="match status" value="2"/>
</dbReference>
<feature type="compositionally biased region" description="Basic and acidic residues" evidence="1">
    <location>
        <begin position="51"/>
        <end position="66"/>
    </location>
</feature>
<dbReference type="Proteomes" id="UP000324091">
    <property type="component" value="Chromosome 5"/>
</dbReference>
<dbReference type="InterPro" id="IPR009057">
    <property type="entry name" value="Homeodomain-like_sf"/>
</dbReference>
<feature type="compositionally biased region" description="Basic and acidic residues" evidence="1">
    <location>
        <begin position="74"/>
        <end position="88"/>
    </location>
</feature>
<name>A0A5C6N186_9TELE</name>
<accession>A0A5C6N186</accession>
<evidence type="ECO:0000313" key="5">
    <source>
        <dbReference type="Proteomes" id="UP000324091"/>
    </source>
</evidence>
<feature type="compositionally biased region" description="Basic and acidic residues" evidence="1">
    <location>
        <begin position="118"/>
        <end position="127"/>
    </location>
</feature>
<gene>
    <name evidence="4" type="ORF">D4764_05G0010830</name>
</gene>
<dbReference type="Gene3D" id="1.10.10.60">
    <property type="entry name" value="Homeodomain-like"/>
    <property type="match status" value="2"/>
</dbReference>
<dbReference type="Pfam" id="PF13921">
    <property type="entry name" value="Myb_DNA-bind_6"/>
    <property type="match status" value="1"/>
</dbReference>
<feature type="domain" description="Myb-like" evidence="2">
    <location>
        <begin position="346"/>
        <end position="417"/>
    </location>
</feature>
<organism evidence="4 5">
    <name type="scientific">Takifugu flavidus</name>
    <name type="common">sansaifugu</name>
    <dbReference type="NCBI Taxonomy" id="433684"/>
    <lineage>
        <taxon>Eukaryota</taxon>
        <taxon>Metazoa</taxon>
        <taxon>Chordata</taxon>
        <taxon>Craniata</taxon>
        <taxon>Vertebrata</taxon>
        <taxon>Euteleostomi</taxon>
        <taxon>Actinopterygii</taxon>
        <taxon>Neopterygii</taxon>
        <taxon>Teleostei</taxon>
        <taxon>Neoteleostei</taxon>
        <taxon>Acanthomorphata</taxon>
        <taxon>Eupercaria</taxon>
        <taxon>Tetraodontiformes</taxon>
        <taxon>Tetradontoidea</taxon>
        <taxon>Tetraodontidae</taxon>
        <taxon>Takifugu</taxon>
    </lineage>
</organism>
<feature type="compositionally biased region" description="Basic and acidic residues" evidence="1">
    <location>
        <begin position="100"/>
        <end position="110"/>
    </location>
</feature>
<protein>
    <submittedName>
        <fullName evidence="4">Transcription termination factor 1</fullName>
    </submittedName>
</protein>
<feature type="domain" description="Myb-like" evidence="2">
    <location>
        <begin position="299"/>
        <end position="344"/>
    </location>
</feature>
<dbReference type="SMART" id="SM00717">
    <property type="entry name" value="SANT"/>
    <property type="match status" value="3"/>
</dbReference>
<feature type="domain" description="HTH myb-type" evidence="3">
    <location>
        <begin position="299"/>
        <end position="353"/>
    </location>
</feature>
<dbReference type="GO" id="GO:0006363">
    <property type="term" value="P:termination of RNA polymerase I transcription"/>
    <property type="evidence" value="ECO:0007669"/>
    <property type="project" value="TreeGrafter"/>
</dbReference>
<feature type="region of interest" description="Disordered" evidence="1">
    <location>
        <begin position="1"/>
        <end position="130"/>
    </location>
</feature>
<dbReference type="PROSITE" id="PS50090">
    <property type="entry name" value="MYB_LIKE"/>
    <property type="match status" value="2"/>
</dbReference>
<evidence type="ECO:0000313" key="4">
    <source>
        <dbReference type="EMBL" id="TWW60993.1"/>
    </source>
</evidence>
<dbReference type="PANTHER" id="PTHR46760:SF1">
    <property type="entry name" value="TRANSCRIPTION TERMINATION FACTOR 1"/>
    <property type="match status" value="1"/>
</dbReference>
<dbReference type="PROSITE" id="PS51294">
    <property type="entry name" value="HTH_MYB"/>
    <property type="match status" value="1"/>
</dbReference>
<evidence type="ECO:0000256" key="1">
    <source>
        <dbReference type="SAM" id="MobiDB-lite"/>
    </source>
</evidence>
<dbReference type="AlphaFoldDB" id="A0A5C6N186"/>
<dbReference type="CDD" id="cd00167">
    <property type="entry name" value="SANT"/>
    <property type="match status" value="2"/>
</dbReference>
<reference evidence="4 5" key="1">
    <citation type="submission" date="2019-04" db="EMBL/GenBank/DDBJ databases">
        <title>Chromosome genome assembly for Takifugu flavidus.</title>
        <authorList>
            <person name="Xiao S."/>
        </authorList>
    </citation>
    <scope>NUCLEOTIDE SEQUENCE [LARGE SCALE GENOMIC DNA]</scope>
    <source>
        <strain evidence="4">HTHZ2018</strain>
        <tissue evidence="4">Muscle</tissue>
    </source>
</reference>